<evidence type="ECO:0000313" key="2">
    <source>
        <dbReference type="Proteomes" id="UP000231450"/>
    </source>
</evidence>
<sequence>MGRHFVSFNELSRAKVLATLYNAAGSNRLIYKYYGDEPMTEAEAEKYLAGSNNQFIDYINGRLIRVSFRGNKIMSVYGYMKISKVIKELRQSGDVNSPVIKSMSRRAKVALANKKKRTDEMAELIKSINMDFIKA</sequence>
<dbReference type="Proteomes" id="UP000231450">
    <property type="component" value="Unassembled WGS sequence"/>
</dbReference>
<organism evidence="1 2">
    <name type="scientific">Candidatus Portnoybacteria bacterium CG10_big_fil_rev_8_21_14_0_10_36_7</name>
    <dbReference type="NCBI Taxonomy" id="1974812"/>
    <lineage>
        <taxon>Bacteria</taxon>
        <taxon>Candidatus Portnoyibacteriota</taxon>
    </lineage>
</organism>
<reference evidence="2" key="1">
    <citation type="submission" date="2017-09" db="EMBL/GenBank/DDBJ databases">
        <title>Depth-based differentiation of microbial function through sediment-hosted aquifers and enrichment of novel symbionts in the deep terrestrial subsurface.</title>
        <authorList>
            <person name="Probst A.J."/>
            <person name="Ladd B."/>
            <person name="Jarett J.K."/>
            <person name="Geller-Mcgrath D.E."/>
            <person name="Sieber C.M.K."/>
            <person name="Emerson J.B."/>
            <person name="Anantharaman K."/>
            <person name="Thomas B.C."/>
            <person name="Malmstrom R."/>
            <person name="Stieglmeier M."/>
            <person name="Klingl A."/>
            <person name="Woyke T."/>
            <person name="Ryan C.M."/>
            <person name="Banfield J.F."/>
        </authorList>
    </citation>
    <scope>NUCLEOTIDE SEQUENCE [LARGE SCALE GENOMIC DNA]</scope>
</reference>
<dbReference type="AlphaFoldDB" id="A0A2M8KD78"/>
<proteinExistence type="predicted"/>
<comment type="caution">
    <text evidence="1">The sequence shown here is derived from an EMBL/GenBank/DDBJ whole genome shotgun (WGS) entry which is preliminary data.</text>
</comment>
<protein>
    <submittedName>
        <fullName evidence="1">Uncharacterized protein</fullName>
    </submittedName>
</protein>
<name>A0A2M8KD78_9BACT</name>
<dbReference type="EMBL" id="PFDW01000074">
    <property type="protein sequence ID" value="PJE57864.1"/>
    <property type="molecule type" value="Genomic_DNA"/>
</dbReference>
<gene>
    <name evidence="1" type="ORF">COU81_03660</name>
</gene>
<accession>A0A2M8KD78</accession>
<evidence type="ECO:0000313" key="1">
    <source>
        <dbReference type="EMBL" id="PJE57864.1"/>
    </source>
</evidence>